<keyword evidence="1" id="KW-0472">Membrane</keyword>
<comment type="caution">
    <text evidence="2">The sequence shown here is derived from an EMBL/GenBank/DDBJ whole genome shotgun (WGS) entry which is preliminary data.</text>
</comment>
<feature type="transmembrane region" description="Helical" evidence="1">
    <location>
        <begin position="7"/>
        <end position="30"/>
    </location>
</feature>
<gene>
    <name evidence="2" type="ORF">CIB95_02315</name>
</gene>
<sequence length="131" mass="15218">MKMNRFLIIMLLIVLPLISYLFVTASPLVFGTKVNSAEEMEGATFGLPIPFLTQDLTYDYEGDFPRHFGIDTDFLDSYSNTQVDKSKYILSLLIVYGLLVTVFFILVHYLSDYVKEYLEEETEYRKKDVLD</sequence>
<evidence type="ECO:0000256" key="1">
    <source>
        <dbReference type="SAM" id="Phobius"/>
    </source>
</evidence>
<dbReference type="Proteomes" id="UP000217083">
    <property type="component" value="Unassembled WGS sequence"/>
</dbReference>
<keyword evidence="3" id="KW-1185">Reference proteome</keyword>
<dbReference type="RefSeq" id="WP_094921297.1">
    <property type="nucleotide sequence ID" value="NZ_NPIA01000001.1"/>
</dbReference>
<evidence type="ECO:0000313" key="3">
    <source>
        <dbReference type="Proteomes" id="UP000217083"/>
    </source>
</evidence>
<proteinExistence type="predicted"/>
<evidence type="ECO:0000313" key="2">
    <source>
        <dbReference type="EMBL" id="OZM58422.1"/>
    </source>
</evidence>
<accession>A0A263BXX2</accession>
<organism evidence="2 3">
    <name type="scientific">Lottiidibacillus patelloidae</name>
    <dbReference type="NCBI Taxonomy" id="2670334"/>
    <lineage>
        <taxon>Bacteria</taxon>
        <taxon>Bacillati</taxon>
        <taxon>Bacillota</taxon>
        <taxon>Bacilli</taxon>
        <taxon>Bacillales</taxon>
        <taxon>Bacillaceae</taxon>
        <taxon>Lottiidibacillus</taxon>
    </lineage>
</organism>
<reference evidence="3" key="1">
    <citation type="submission" date="2017-08" db="EMBL/GenBank/DDBJ databases">
        <authorList>
            <person name="Huang Z."/>
        </authorList>
    </citation>
    <scope>NUCLEOTIDE SEQUENCE [LARGE SCALE GENOMIC DNA]</scope>
    <source>
        <strain evidence="3">SA5d-4</strain>
    </source>
</reference>
<protein>
    <submittedName>
        <fullName evidence="2">Uncharacterized protein</fullName>
    </submittedName>
</protein>
<keyword evidence="1" id="KW-1133">Transmembrane helix</keyword>
<dbReference type="EMBL" id="NPIA01000001">
    <property type="protein sequence ID" value="OZM58422.1"/>
    <property type="molecule type" value="Genomic_DNA"/>
</dbReference>
<feature type="transmembrane region" description="Helical" evidence="1">
    <location>
        <begin position="88"/>
        <end position="110"/>
    </location>
</feature>
<reference evidence="2 3" key="2">
    <citation type="submission" date="2017-09" db="EMBL/GenBank/DDBJ databases">
        <title>Bacillus patelloidae sp. nov., isolated from the intestinal tract of a marine limpet.</title>
        <authorList>
            <person name="Liu R."/>
            <person name="Dong C."/>
            <person name="Shao Z."/>
        </authorList>
    </citation>
    <scope>NUCLEOTIDE SEQUENCE [LARGE SCALE GENOMIC DNA]</scope>
    <source>
        <strain evidence="2 3">SA5d-4</strain>
    </source>
</reference>
<keyword evidence="1" id="KW-0812">Transmembrane</keyword>
<dbReference type="AlphaFoldDB" id="A0A263BXX2"/>
<name>A0A263BXX2_9BACI</name>